<sequence length="800" mass="92755">MEVMKRYQTTPEFEVGHLCTYEGTVGTFRIFIQNYAKRAEPIQKLTRKEAPFKWGEEQEKAMEDLKDAVRNAPCLRSLDYNIDTDIKLSVDTSYIAIGWYISQQDAEDAKKWWYARFGSTLLSPREARYSQPKRELFGLMRALDENKYWLIGCRRLVVETDAQYIKGMLNNPEEGPNATINRWIEAILMYHFELRHVAGKTFAADGLSRRVRQAEDPDPEPWDHSYEDHDGLRGYSKPNSEDADPLDFEDFKRDIDTRGGYLLTEVKPSEGETLEENVLEQELKALWFLEKQVSEVAEVQKQYVNVEMLPDDALKTDPEVEIEYDEGRRANWARKFDERLPKIKLWLQGPLTRPEGVDPKDFGKWVRECSHFFEKDGKLYRRQGEFPQIVVQKQHRMYMMRAAHDALGHRGAWATVQFLTKRFWWPDLEGDVAWYCRTCHVCQLRTKMLLKIPPKVTETPSVFQVLHADVMHMTPASNGCKYIVHGRCALTSWAEGKPLREDNGVSIGAWLLDIITRWGCMREIVTDNGPSFEKATAWLQKKYGIKGIKISPYNSQANGRVERPHYDIRDMLFKATGGKTHQWFWYFPHVLWADRITARKRFGVSPFFILTGAEPVVPLDIQEATWLVEPPNGPLTTAELIGQRAKALAKHRDLVEEMRKKVDKEKRDRVAKYEEENAATIKDYRFKRGDLVLMRNTAIEKSLNKKMKSRYLGPLVVVSRNRGGAYILAEMDGTVLQWPAAAFRVIPYQARRKIELPPNIHEFVDISSKALSKMRESSEEGIVDDFAFRGMPETSRNTSD</sequence>
<dbReference type="OrthoDB" id="5599163at2759"/>
<dbReference type="InterPro" id="IPR041577">
    <property type="entry name" value="RT_RNaseH_2"/>
</dbReference>
<comment type="caution">
    <text evidence="5">The sequence shown here is derived from an EMBL/GenBank/DDBJ whole genome shotgun (WGS) entry which is preliminary data.</text>
</comment>
<dbReference type="Gene3D" id="1.10.340.70">
    <property type="match status" value="1"/>
</dbReference>
<dbReference type="PROSITE" id="PS50994">
    <property type="entry name" value="INTEGRASE"/>
    <property type="match status" value="1"/>
</dbReference>
<keyword evidence="2" id="KW-0511">Multifunctional enzyme</keyword>
<dbReference type="InterPro" id="IPR043128">
    <property type="entry name" value="Rev_trsase/Diguanyl_cyclase"/>
</dbReference>
<dbReference type="Pfam" id="PF17919">
    <property type="entry name" value="RT_RNaseH_2"/>
    <property type="match status" value="1"/>
</dbReference>
<dbReference type="PANTHER" id="PTHR37984:SF5">
    <property type="entry name" value="PROTEIN NYNRIN-LIKE"/>
    <property type="match status" value="1"/>
</dbReference>
<dbReference type="GO" id="GO:0015074">
    <property type="term" value="P:DNA integration"/>
    <property type="evidence" value="ECO:0007669"/>
    <property type="project" value="InterPro"/>
</dbReference>
<dbReference type="InterPro" id="IPR012337">
    <property type="entry name" value="RNaseH-like_sf"/>
</dbReference>
<dbReference type="InterPro" id="IPR036397">
    <property type="entry name" value="RNaseH_sf"/>
</dbReference>
<dbReference type="InterPro" id="IPR050951">
    <property type="entry name" value="Retrovirus_Pol_polyprotein"/>
</dbReference>
<feature type="region of interest" description="Disordered" evidence="3">
    <location>
        <begin position="210"/>
        <end position="246"/>
    </location>
</feature>
<dbReference type="SUPFAM" id="SSF56672">
    <property type="entry name" value="DNA/RNA polymerases"/>
    <property type="match status" value="1"/>
</dbReference>
<dbReference type="Gene3D" id="3.30.420.10">
    <property type="entry name" value="Ribonuclease H-like superfamily/Ribonuclease H"/>
    <property type="match status" value="1"/>
</dbReference>
<dbReference type="AlphaFoldDB" id="A0A4Q2D204"/>
<dbReference type="STRING" id="2316362.A0A4Q2D204"/>
<feature type="compositionally biased region" description="Basic and acidic residues" evidence="3">
    <location>
        <begin position="221"/>
        <end position="232"/>
    </location>
</feature>
<keyword evidence="6" id="KW-1185">Reference proteome</keyword>
<dbReference type="GO" id="GO:0003824">
    <property type="term" value="F:catalytic activity"/>
    <property type="evidence" value="ECO:0007669"/>
    <property type="project" value="UniProtKB-KW"/>
</dbReference>
<dbReference type="GO" id="GO:0003723">
    <property type="term" value="F:RNA binding"/>
    <property type="evidence" value="ECO:0007669"/>
    <property type="project" value="UniProtKB-KW"/>
</dbReference>
<evidence type="ECO:0000256" key="2">
    <source>
        <dbReference type="ARBA" id="ARBA00023268"/>
    </source>
</evidence>
<dbReference type="EMBL" id="SDEE01000971">
    <property type="protein sequence ID" value="RXW13243.1"/>
    <property type="molecule type" value="Genomic_DNA"/>
</dbReference>
<keyword evidence="1" id="KW-0694">RNA-binding</keyword>
<dbReference type="FunFam" id="1.10.340.70:FF:000001">
    <property type="entry name" value="Retrovirus-related Pol polyprotein from transposon gypsy-like Protein"/>
    <property type="match status" value="1"/>
</dbReference>
<dbReference type="SUPFAM" id="SSF53098">
    <property type="entry name" value="Ribonuclease H-like"/>
    <property type="match status" value="1"/>
</dbReference>
<dbReference type="Gene3D" id="3.30.70.270">
    <property type="match status" value="1"/>
</dbReference>
<dbReference type="InterPro" id="IPR001584">
    <property type="entry name" value="Integrase_cat-core"/>
</dbReference>
<dbReference type="Pfam" id="PF17921">
    <property type="entry name" value="Integrase_H2C2"/>
    <property type="match status" value="1"/>
</dbReference>
<organism evidence="5 6">
    <name type="scientific">Candolleomyces aberdarensis</name>
    <dbReference type="NCBI Taxonomy" id="2316362"/>
    <lineage>
        <taxon>Eukaryota</taxon>
        <taxon>Fungi</taxon>
        <taxon>Dikarya</taxon>
        <taxon>Basidiomycota</taxon>
        <taxon>Agaricomycotina</taxon>
        <taxon>Agaricomycetes</taxon>
        <taxon>Agaricomycetidae</taxon>
        <taxon>Agaricales</taxon>
        <taxon>Agaricineae</taxon>
        <taxon>Psathyrellaceae</taxon>
        <taxon>Candolleomyces</taxon>
    </lineage>
</organism>
<protein>
    <recommendedName>
        <fullName evidence="4">Integrase catalytic domain-containing protein</fullName>
    </recommendedName>
</protein>
<evidence type="ECO:0000313" key="6">
    <source>
        <dbReference type="Proteomes" id="UP000290288"/>
    </source>
</evidence>
<dbReference type="GO" id="GO:0005634">
    <property type="term" value="C:nucleus"/>
    <property type="evidence" value="ECO:0007669"/>
    <property type="project" value="UniProtKB-ARBA"/>
</dbReference>
<gene>
    <name evidence="5" type="ORF">EST38_g12608</name>
</gene>
<evidence type="ECO:0000313" key="5">
    <source>
        <dbReference type="EMBL" id="RXW13243.1"/>
    </source>
</evidence>
<proteinExistence type="predicted"/>
<dbReference type="PANTHER" id="PTHR37984">
    <property type="entry name" value="PROTEIN CBG26694"/>
    <property type="match status" value="1"/>
</dbReference>
<name>A0A4Q2D204_9AGAR</name>
<dbReference type="InterPro" id="IPR041588">
    <property type="entry name" value="Integrase_H2C2"/>
</dbReference>
<evidence type="ECO:0000259" key="4">
    <source>
        <dbReference type="PROSITE" id="PS50994"/>
    </source>
</evidence>
<evidence type="ECO:0000256" key="1">
    <source>
        <dbReference type="ARBA" id="ARBA00022884"/>
    </source>
</evidence>
<feature type="domain" description="Integrase catalytic" evidence="4">
    <location>
        <begin position="456"/>
        <end position="623"/>
    </location>
</feature>
<reference evidence="5 6" key="1">
    <citation type="submission" date="2019-01" db="EMBL/GenBank/DDBJ databases">
        <title>Draft genome sequence of Psathyrella aberdarensis IHI B618.</title>
        <authorList>
            <person name="Buettner E."/>
            <person name="Kellner H."/>
        </authorList>
    </citation>
    <scope>NUCLEOTIDE SEQUENCE [LARGE SCALE GENOMIC DNA]</scope>
    <source>
        <strain evidence="5 6">IHI B618</strain>
    </source>
</reference>
<dbReference type="InterPro" id="IPR043502">
    <property type="entry name" value="DNA/RNA_pol_sf"/>
</dbReference>
<dbReference type="Proteomes" id="UP000290288">
    <property type="component" value="Unassembled WGS sequence"/>
</dbReference>
<evidence type="ECO:0000256" key="3">
    <source>
        <dbReference type="SAM" id="MobiDB-lite"/>
    </source>
</evidence>
<accession>A0A4Q2D204</accession>